<accession>A0ABX4NUF5</accession>
<evidence type="ECO:0000313" key="2">
    <source>
        <dbReference type="Proteomes" id="UP000232149"/>
    </source>
</evidence>
<proteinExistence type="predicted"/>
<sequence>MNFLEVVQTKEFLHPLDKRTFSKSCKRRSSYIPWTRELSRSRANEGVPTSLGQENFLEVVQTKEFLHPLDK</sequence>
<comment type="caution">
    <text evidence="1">The sequence shown here is derived from an EMBL/GenBank/DDBJ whole genome shotgun (WGS) entry which is preliminary data.</text>
</comment>
<keyword evidence="2" id="KW-1185">Reference proteome</keyword>
<protein>
    <recommendedName>
        <fullName evidence="3">DUF1564 family protein</fullName>
    </recommendedName>
</protein>
<dbReference type="EMBL" id="NPDU01000066">
    <property type="protein sequence ID" value="PJZ60345.1"/>
    <property type="molecule type" value="Genomic_DNA"/>
</dbReference>
<evidence type="ECO:0000313" key="1">
    <source>
        <dbReference type="EMBL" id="PJZ60345.1"/>
    </source>
</evidence>
<reference evidence="1 2" key="1">
    <citation type="submission" date="2017-07" db="EMBL/GenBank/DDBJ databases">
        <title>Leptospira spp. isolated from tropical soils.</title>
        <authorList>
            <person name="Thibeaux R."/>
            <person name="Iraola G."/>
            <person name="Ferres I."/>
            <person name="Bierque E."/>
            <person name="Girault D."/>
            <person name="Soupe-Gilbert M.-E."/>
            <person name="Picardeau M."/>
            <person name="Goarant C."/>
        </authorList>
    </citation>
    <scope>NUCLEOTIDE SEQUENCE [LARGE SCALE GENOMIC DNA]</scope>
    <source>
        <strain evidence="1 2">FH2-B-D1</strain>
    </source>
</reference>
<name>A0ABX4NUF5_9LEPT</name>
<dbReference type="Proteomes" id="UP000232149">
    <property type="component" value="Unassembled WGS sequence"/>
</dbReference>
<organism evidence="1 2">
    <name type="scientific">Leptospira adleri</name>
    <dbReference type="NCBI Taxonomy" id="2023186"/>
    <lineage>
        <taxon>Bacteria</taxon>
        <taxon>Pseudomonadati</taxon>
        <taxon>Spirochaetota</taxon>
        <taxon>Spirochaetia</taxon>
        <taxon>Leptospirales</taxon>
        <taxon>Leptospiraceae</taxon>
        <taxon>Leptospira</taxon>
    </lineage>
</organism>
<gene>
    <name evidence="1" type="ORF">CH376_18940</name>
</gene>
<evidence type="ECO:0008006" key="3">
    <source>
        <dbReference type="Google" id="ProtNLM"/>
    </source>
</evidence>